<comment type="caution">
    <text evidence="4">The sequence shown here is derived from an EMBL/GenBank/DDBJ whole genome shotgun (WGS) entry which is preliminary data.</text>
</comment>
<dbReference type="SUPFAM" id="SSF81301">
    <property type="entry name" value="Nucleotidyltransferase"/>
    <property type="match status" value="1"/>
</dbReference>
<dbReference type="Gene3D" id="3.30.460.10">
    <property type="entry name" value="Beta Polymerase, domain 2"/>
    <property type="match status" value="1"/>
</dbReference>
<protein>
    <submittedName>
        <fullName evidence="4">Nucleotidyltransferase</fullName>
    </submittedName>
</protein>
<sequence>MKPPVLDTIIERIVEVADPERIILFGSGARDEMGPHSDFDLLVVKEEGEYSRGRLVEEIYMNLIGVGHAVDVIVVTPEEVEEYRDSHSLVISPALNEGKEVYHAERKATAS</sequence>
<evidence type="ECO:0000259" key="1">
    <source>
        <dbReference type="Pfam" id="PF01909"/>
    </source>
</evidence>
<dbReference type="GO" id="GO:0016779">
    <property type="term" value="F:nucleotidyltransferase activity"/>
    <property type="evidence" value="ECO:0007669"/>
    <property type="project" value="InterPro"/>
</dbReference>
<dbReference type="Pfam" id="PF01909">
    <property type="entry name" value="NTP_transf_2"/>
    <property type="match status" value="1"/>
</dbReference>
<dbReference type="Proteomes" id="UP001155144">
    <property type="component" value="Unassembled WGS sequence"/>
</dbReference>
<evidence type="ECO:0000313" key="5">
    <source>
        <dbReference type="Proteomes" id="UP001155144"/>
    </source>
</evidence>
<dbReference type="InterPro" id="IPR043519">
    <property type="entry name" value="NT_sf"/>
</dbReference>
<dbReference type="PANTHER" id="PTHR37030:SF1">
    <property type="entry name" value="NUCLEOTIDYLTRANSFERASE"/>
    <property type="match status" value="1"/>
</dbReference>
<evidence type="ECO:0000313" key="3">
    <source>
        <dbReference type="EMBL" id="MCS3950937.1"/>
    </source>
</evidence>
<name>A0A9X2V5F6_9BACT</name>
<dbReference type="EMBL" id="JANUBB010000003">
    <property type="protein sequence ID" value="MCS3950937.1"/>
    <property type="molecule type" value="Genomic_DNA"/>
</dbReference>
<dbReference type="PANTHER" id="PTHR37030">
    <property type="entry name" value="NUCLEOTIDYLTRANSFERASE"/>
    <property type="match status" value="1"/>
</dbReference>
<dbReference type="CDD" id="cd05403">
    <property type="entry name" value="NT_KNTase_like"/>
    <property type="match status" value="1"/>
</dbReference>
<dbReference type="RefSeq" id="WP_013061115.1">
    <property type="nucleotide sequence ID" value="NZ_CP030716.1"/>
</dbReference>
<reference evidence="4" key="1">
    <citation type="submission" date="2022-08" db="EMBL/GenBank/DDBJ databases">
        <title>Genomic Encyclopedia of Type Strains, Phase V (KMG-V): Genome sequencing to study the core and pangenomes of soil and plant-associated prokaryotes.</title>
        <authorList>
            <person name="Whitman W."/>
        </authorList>
    </citation>
    <scope>NUCLEOTIDE SEQUENCE</scope>
    <source>
        <strain evidence="2">SP2016B</strain>
        <strain evidence="3">SP2017</strain>
        <strain evidence="4">SP3026</strain>
    </source>
</reference>
<dbReference type="Proteomes" id="UP001155010">
    <property type="component" value="Unassembled WGS sequence"/>
</dbReference>
<feature type="domain" description="Polymerase nucleotidyl transferase" evidence="1">
    <location>
        <begin position="9"/>
        <end position="79"/>
    </location>
</feature>
<dbReference type="InterPro" id="IPR002934">
    <property type="entry name" value="Polymerase_NTP_transf_dom"/>
</dbReference>
<dbReference type="EMBL" id="JANUBL010000003">
    <property type="protein sequence ID" value="MCS4121642.1"/>
    <property type="molecule type" value="Genomic_DNA"/>
</dbReference>
<dbReference type="AlphaFoldDB" id="A0A9X2V5F6"/>
<proteinExistence type="predicted"/>
<accession>A0A9X2V5F6</accession>
<organism evidence="4 5">
    <name type="scientific">Salinibacter ruber</name>
    <dbReference type="NCBI Taxonomy" id="146919"/>
    <lineage>
        <taxon>Bacteria</taxon>
        <taxon>Pseudomonadati</taxon>
        <taxon>Rhodothermota</taxon>
        <taxon>Rhodothermia</taxon>
        <taxon>Rhodothermales</taxon>
        <taxon>Salinibacteraceae</taxon>
        <taxon>Salinibacter</taxon>
    </lineage>
</organism>
<dbReference type="Proteomes" id="UP001155034">
    <property type="component" value="Unassembled WGS sequence"/>
</dbReference>
<dbReference type="EMBL" id="JANTYZ010000002">
    <property type="protein sequence ID" value="MCS3864591.1"/>
    <property type="molecule type" value="Genomic_DNA"/>
</dbReference>
<evidence type="ECO:0000313" key="4">
    <source>
        <dbReference type="EMBL" id="MCS4121642.1"/>
    </source>
</evidence>
<gene>
    <name evidence="4" type="ORF">GGP45_001995</name>
    <name evidence="2" type="ORF">GGP82_001137</name>
    <name evidence="3" type="ORF">GGP83_000878</name>
</gene>
<evidence type="ECO:0000313" key="2">
    <source>
        <dbReference type="EMBL" id="MCS3864591.1"/>
    </source>
</evidence>